<evidence type="ECO:0000313" key="1">
    <source>
        <dbReference type="EMBL" id="RID61982.1"/>
    </source>
</evidence>
<proteinExistence type="predicted"/>
<dbReference type="AlphaFoldDB" id="A0A397Z8K4"/>
<accession>A0A397Z8K4</accession>
<evidence type="ECO:0000313" key="2">
    <source>
        <dbReference type="Proteomes" id="UP000264353"/>
    </source>
</evidence>
<reference evidence="1 2" key="1">
    <citation type="submission" date="2018-06" db="EMBL/GenBank/DDBJ databases">
        <title>WGS assembly of Brassica rapa FPsc.</title>
        <authorList>
            <person name="Bowman J."/>
            <person name="Kohchi T."/>
            <person name="Yamato K."/>
            <person name="Jenkins J."/>
            <person name="Shu S."/>
            <person name="Ishizaki K."/>
            <person name="Yamaoka S."/>
            <person name="Nishihama R."/>
            <person name="Nakamura Y."/>
            <person name="Berger F."/>
            <person name="Adam C."/>
            <person name="Aki S."/>
            <person name="Althoff F."/>
            <person name="Araki T."/>
            <person name="Arteaga-Vazquez M."/>
            <person name="Balasubrmanian S."/>
            <person name="Bauer D."/>
            <person name="Boehm C."/>
            <person name="Briginshaw L."/>
            <person name="Caballero-Perez J."/>
            <person name="Catarino B."/>
            <person name="Chen F."/>
            <person name="Chiyoda S."/>
            <person name="Chovatia M."/>
            <person name="Davies K."/>
            <person name="Delmans M."/>
            <person name="Demura T."/>
            <person name="Dierschke T."/>
            <person name="Dolan L."/>
            <person name="Dorantes-Acosta A."/>
            <person name="Eklund D."/>
            <person name="Florent S."/>
            <person name="Flores-Sandoval E."/>
            <person name="Fujiyama A."/>
            <person name="Fukuzawa H."/>
            <person name="Galik B."/>
            <person name="Grimanelli D."/>
            <person name="Grimwood J."/>
            <person name="Grossniklaus U."/>
            <person name="Hamada T."/>
            <person name="Haseloff J."/>
            <person name="Hetherington A."/>
            <person name="Higo A."/>
            <person name="Hirakawa Y."/>
            <person name="Hundley H."/>
            <person name="Ikeda Y."/>
            <person name="Inoue K."/>
            <person name="Inoue S."/>
            <person name="Ishida S."/>
            <person name="Jia Q."/>
            <person name="Kakita M."/>
            <person name="Kanazawa T."/>
            <person name="Kawai Y."/>
            <person name="Kawashima T."/>
            <person name="Kennedy M."/>
            <person name="Kinose K."/>
            <person name="Kinoshita T."/>
            <person name="Kohara Y."/>
            <person name="Koide E."/>
            <person name="Komatsu K."/>
            <person name="Kopischke S."/>
            <person name="Kubo M."/>
            <person name="Kyozuka J."/>
            <person name="Lagercrantz U."/>
            <person name="Lin S."/>
            <person name="Lindquist E."/>
            <person name="Lipzen A."/>
            <person name="Lu C."/>
            <person name="Luna E."/>
            <person name="Martienssen R."/>
            <person name="Minamino N."/>
            <person name="Mizutani M."/>
            <person name="Mizutani M."/>
            <person name="Mochizuki N."/>
            <person name="Monte I."/>
            <person name="Mosher R."/>
            <person name="Nagasaki H."/>
            <person name="Nakagami H."/>
            <person name="Naramoto S."/>
            <person name="Nishitani K."/>
            <person name="Ohtani M."/>
            <person name="Okamoto T."/>
            <person name="Okumura M."/>
            <person name="Phillips J."/>
            <person name="Pollak B."/>
            <person name="Reinders A."/>
            <person name="Roevekamp M."/>
            <person name="Sano R."/>
            <person name="Sawa S."/>
            <person name="Schmid M."/>
            <person name="Shirakawa M."/>
            <person name="Solano R."/>
            <person name="Spunde A."/>
            <person name="Suetsugu N."/>
            <person name="Sugano S."/>
            <person name="Sugiyama A."/>
            <person name="Sun R."/>
            <person name="Suzuki Y."/>
            <person name="Takenaka M."/>
            <person name="Takezawa D."/>
            <person name="Tomogane H."/>
            <person name="Tsuzuki M."/>
            <person name="Ueda T."/>
            <person name="Umeda M."/>
            <person name="Ward J."/>
            <person name="Watanabe Y."/>
            <person name="Yazaki K."/>
            <person name="Yokoyama R."/>
            <person name="Yoshitake Y."/>
            <person name="Yotsui I."/>
            <person name="Zachgo S."/>
            <person name="Schmutz J."/>
        </authorList>
    </citation>
    <scope>NUCLEOTIDE SEQUENCE [LARGE SCALE GENOMIC DNA]</scope>
    <source>
        <strain evidence="2">cv. B-3</strain>
    </source>
</reference>
<name>A0A397Z8K4_BRACM</name>
<sequence length="90" mass="10167">MYAKKERLPSPRGIVPDSWFLDRSSDSSSVTFSKDRGICPVKALFDKLSAINVFKRPIDSGICPSSLFPEKSMVAYEVRTFPCSMNRPLY</sequence>
<protein>
    <submittedName>
        <fullName evidence="1">Uncharacterized protein</fullName>
    </submittedName>
</protein>
<organism evidence="1 2">
    <name type="scientific">Brassica campestris</name>
    <name type="common">Field mustard</name>
    <dbReference type="NCBI Taxonomy" id="3711"/>
    <lineage>
        <taxon>Eukaryota</taxon>
        <taxon>Viridiplantae</taxon>
        <taxon>Streptophyta</taxon>
        <taxon>Embryophyta</taxon>
        <taxon>Tracheophyta</taxon>
        <taxon>Spermatophyta</taxon>
        <taxon>Magnoliopsida</taxon>
        <taxon>eudicotyledons</taxon>
        <taxon>Gunneridae</taxon>
        <taxon>Pentapetalae</taxon>
        <taxon>rosids</taxon>
        <taxon>malvids</taxon>
        <taxon>Brassicales</taxon>
        <taxon>Brassicaceae</taxon>
        <taxon>Brassiceae</taxon>
        <taxon>Brassica</taxon>
    </lineage>
</organism>
<dbReference type="EMBL" id="CM010632">
    <property type="protein sequence ID" value="RID61982.1"/>
    <property type="molecule type" value="Genomic_DNA"/>
</dbReference>
<dbReference type="Proteomes" id="UP000264353">
    <property type="component" value="Chromosome A5"/>
</dbReference>
<gene>
    <name evidence="1" type="ORF">BRARA_E01084</name>
</gene>